<evidence type="ECO:0000256" key="2">
    <source>
        <dbReference type="ARBA" id="ARBA00023141"/>
    </source>
</evidence>
<comment type="caution">
    <text evidence="4">The sequence shown here is derived from an EMBL/GenBank/DDBJ whole genome shotgun (WGS) entry which is preliminary data.</text>
</comment>
<dbReference type="EMBL" id="BAAAPL010000001">
    <property type="protein sequence ID" value="GAA1693371.1"/>
    <property type="molecule type" value="Genomic_DNA"/>
</dbReference>
<organism evidence="4 5">
    <name type="scientific">Microbacterium sediminicola</name>
    <dbReference type="NCBI Taxonomy" id="415210"/>
    <lineage>
        <taxon>Bacteria</taxon>
        <taxon>Bacillati</taxon>
        <taxon>Actinomycetota</taxon>
        <taxon>Actinomycetes</taxon>
        <taxon>Micrococcales</taxon>
        <taxon>Microbacteriaceae</taxon>
        <taxon>Microbacterium</taxon>
    </lineage>
</organism>
<sequence>MTDRRALEVWGDPIAHSLSPQLHLAAYEVLGVDWSYERREVGEREFARVLASLDSTFRGLSVTAPLKPSAFGAATWRDRRAELTGAVNTLLLEDAGTRGFNTDVGGITASLAENGITSVADVRIIGAGATATSALVAAAELGASYVEVVARRPPAVAALQDLGDSLGVSVMPLLFETPAYSPVDLTIATLPGGARIPPDVADIIAEPGGPLLDVVYGRGPTRISEAWDRAGAPVITGEGMLLHQALLQVRIFAAGTADEPLDREEVVLAAMRRALVGG</sequence>
<dbReference type="InterPro" id="IPR046346">
    <property type="entry name" value="Aminoacid_DH-like_N_sf"/>
</dbReference>
<evidence type="ECO:0000259" key="3">
    <source>
        <dbReference type="Pfam" id="PF08501"/>
    </source>
</evidence>
<dbReference type="PANTHER" id="PTHR21089:SF1">
    <property type="entry name" value="BIFUNCTIONAL 3-DEHYDROQUINATE DEHYDRATASE_SHIKIMATE DEHYDROGENASE, CHLOROPLASTIC"/>
    <property type="match status" value="1"/>
</dbReference>
<protein>
    <submittedName>
        <fullName evidence="4">Shikimate dehydrogenase</fullName>
    </submittedName>
</protein>
<dbReference type="RefSeq" id="WP_344069654.1">
    <property type="nucleotide sequence ID" value="NZ_BAAAPL010000001.1"/>
</dbReference>
<dbReference type="Gene3D" id="3.40.50.10860">
    <property type="entry name" value="Leucine Dehydrogenase, chain A, domain 1"/>
    <property type="match status" value="1"/>
</dbReference>
<accession>A0ABN2HTM4</accession>
<reference evidence="4 5" key="1">
    <citation type="journal article" date="2019" name="Int. J. Syst. Evol. Microbiol.">
        <title>The Global Catalogue of Microorganisms (GCM) 10K type strain sequencing project: providing services to taxonomists for standard genome sequencing and annotation.</title>
        <authorList>
            <consortium name="The Broad Institute Genomics Platform"/>
            <consortium name="The Broad Institute Genome Sequencing Center for Infectious Disease"/>
            <person name="Wu L."/>
            <person name="Ma J."/>
        </authorList>
    </citation>
    <scope>NUCLEOTIDE SEQUENCE [LARGE SCALE GENOMIC DNA]</scope>
    <source>
        <strain evidence="4 5">JCM 15577</strain>
    </source>
</reference>
<keyword evidence="2" id="KW-0057">Aromatic amino acid biosynthesis</keyword>
<comment type="pathway">
    <text evidence="1">Metabolic intermediate biosynthesis; chorismate biosynthesis; chorismate from D-erythrose 4-phosphate and phosphoenolpyruvate: step 4/7.</text>
</comment>
<dbReference type="PANTHER" id="PTHR21089">
    <property type="entry name" value="SHIKIMATE DEHYDROGENASE"/>
    <property type="match status" value="1"/>
</dbReference>
<dbReference type="SUPFAM" id="SSF53223">
    <property type="entry name" value="Aminoacid dehydrogenase-like, N-terminal domain"/>
    <property type="match status" value="1"/>
</dbReference>
<proteinExistence type="predicted"/>
<gene>
    <name evidence="4" type="ORF">GCM10009808_08130</name>
</gene>
<dbReference type="InterPro" id="IPR036291">
    <property type="entry name" value="NAD(P)-bd_dom_sf"/>
</dbReference>
<name>A0ABN2HTM4_9MICO</name>
<keyword evidence="2" id="KW-0028">Amino-acid biosynthesis</keyword>
<dbReference type="SUPFAM" id="SSF51735">
    <property type="entry name" value="NAD(P)-binding Rossmann-fold domains"/>
    <property type="match status" value="1"/>
</dbReference>
<dbReference type="Pfam" id="PF08501">
    <property type="entry name" value="Shikimate_dh_N"/>
    <property type="match status" value="1"/>
</dbReference>
<evidence type="ECO:0000256" key="1">
    <source>
        <dbReference type="ARBA" id="ARBA00004871"/>
    </source>
</evidence>
<keyword evidence="5" id="KW-1185">Reference proteome</keyword>
<dbReference type="InterPro" id="IPR013708">
    <property type="entry name" value="Shikimate_DH-bd_N"/>
</dbReference>
<dbReference type="Proteomes" id="UP001501690">
    <property type="component" value="Unassembled WGS sequence"/>
</dbReference>
<evidence type="ECO:0000313" key="5">
    <source>
        <dbReference type="Proteomes" id="UP001501690"/>
    </source>
</evidence>
<feature type="domain" description="Shikimate dehydrogenase substrate binding N-terminal" evidence="3">
    <location>
        <begin position="9"/>
        <end position="90"/>
    </location>
</feature>
<dbReference type="InterPro" id="IPR022893">
    <property type="entry name" value="Shikimate_DH_fam"/>
</dbReference>
<dbReference type="Gene3D" id="3.40.50.720">
    <property type="entry name" value="NAD(P)-binding Rossmann-like Domain"/>
    <property type="match status" value="1"/>
</dbReference>
<evidence type="ECO:0000313" key="4">
    <source>
        <dbReference type="EMBL" id="GAA1693371.1"/>
    </source>
</evidence>